<sequence length="125" mass="13776">MSAFELDGVVAGLRDARERWRSAQHRPQELGMRELPDRAQVAQVVDALSAALFPLRLGPPQLKREGEDFFVGHTLDFALQTLLAQARLELRYAARLAGRDGDGVDAQADSIVRQFAQGACPNFCV</sequence>
<dbReference type="Proteomes" id="UP000295110">
    <property type="component" value="Unassembled WGS sequence"/>
</dbReference>
<dbReference type="OrthoDB" id="9801456at2"/>
<proteinExistence type="predicted"/>
<evidence type="ECO:0008006" key="3">
    <source>
        <dbReference type="Google" id="ProtNLM"/>
    </source>
</evidence>
<dbReference type="RefSeq" id="WP_132576783.1">
    <property type="nucleotide sequence ID" value="NZ_CBCSGL010000060.1"/>
</dbReference>
<dbReference type="InterPro" id="IPR042122">
    <property type="entry name" value="Ser_AcTrfase_N_sf"/>
</dbReference>
<reference evidence="1 2" key="1">
    <citation type="submission" date="2019-03" db="EMBL/GenBank/DDBJ databases">
        <title>Genomic Encyclopedia of Type Strains, Phase IV (KMG-IV): sequencing the most valuable type-strain genomes for metagenomic binning, comparative biology and taxonomic classification.</title>
        <authorList>
            <person name="Goeker M."/>
        </authorList>
    </citation>
    <scope>NUCLEOTIDE SEQUENCE [LARGE SCALE GENOMIC DNA]</scope>
    <source>
        <strain evidence="1 2">DSM 654</strain>
    </source>
</reference>
<accession>A0A4R3U866</accession>
<keyword evidence="2" id="KW-1185">Reference proteome</keyword>
<name>A0A4R3U866_ROSSA</name>
<gene>
    <name evidence="1" type="ORF">EV671_10689</name>
</gene>
<organism evidence="1 2">
    <name type="scientific">Roseateles saccharophilus</name>
    <name type="common">Pseudomonas saccharophila</name>
    <dbReference type="NCBI Taxonomy" id="304"/>
    <lineage>
        <taxon>Bacteria</taxon>
        <taxon>Pseudomonadati</taxon>
        <taxon>Pseudomonadota</taxon>
        <taxon>Betaproteobacteria</taxon>
        <taxon>Burkholderiales</taxon>
        <taxon>Sphaerotilaceae</taxon>
        <taxon>Roseateles</taxon>
    </lineage>
</organism>
<comment type="caution">
    <text evidence="1">The sequence shown here is derived from an EMBL/GenBank/DDBJ whole genome shotgun (WGS) entry which is preliminary data.</text>
</comment>
<dbReference type="AlphaFoldDB" id="A0A4R3U866"/>
<dbReference type="Gene3D" id="1.10.3130.10">
    <property type="entry name" value="serine acetyltransferase, domain 1"/>
    <property type="match status" value="1"/>
</dbReference>
<protein>
    <recommendedName>
        <fullName evidence="3">Serine acetyltransferase</fullName>
    </recommendedName>
</protein>
<evidence type="ECO:0000313" key="2">
    <source>
        <dbReference type="Proteomes" id="UP000295110"/>
    </source>
</evidence>
<dbReference type="EMBL" id="SMBU01000068">
    <property type="protein sequence ID" value="TCU82013.1"/>
    <property type="molecule type" value="Genomic_DNA"/>
</dbReference>
<evidence type="ECO:0000313" key="1">
    <source>
        <dbReference type="EMBL" id="TCU82013.1"/>
    </source>
</evidence>